<reference evidence="1 2" key="3">
    <citation type="journal article" date="2010" name="BMC Genomics">
        <title>Transcriptome sequencing and comparative analysis of cucumber flowers with different sex types.</title>
        <authorList>
            <person name="Guo S."/>
            <person name="Zheng Y."/>
            <person name="Joung J.G."/>
            <person name="Liu S."/>
            <person name="Zhang Z."/>
            <person name="Crasta O.R."/>
            <person name="Sobral B.W."/>
            <person name="Xu Y."/>
            <person name="Huang S."/>
            <person name="Fei Z."/>
        </authorList>
    </citation>
    <scope>NUCLEOTIDE SEQUENCE [LARGE SCALE GENOMIC DNA]</scope>
    <source>
        <strain evidence="2">cv. 9930</strain>
    </source>
</reference>
<evidence type="ECO:0000313" key="1">
    <source>
        <dbReference type="EMBL" id="KGN64362.1"/>
    </source>
</evidence>
<dbReference type="AlphaFoldDB" id="A0A0A0LU87"/>
<evidence type="ECO:0000313" key="2">
    <source>
        <dbReference type="Proteomes" id="UP000029981"/>
    </source>
</evidence>
<organism evidence="1 2">
    <name type="scientific">Cucumis sativus</name>
    <name type="common">Cucumber</name>
    <dbReference type="NCBI Taxonomy" id="3659"/>
    <lineage>
        <taxon>Eukaryota</taxon>
        <taxon>Viridiplantae</taxon>
        <taxon>Streptophyta</taxon>
        <taxon>Embryophyta</taxon>
        <taxon>Tracheophyta</taxon>
        <taxon>Spermatophyta</taxon>
        <taxon>Magnoliopsida</taxon>
        <taxon>eudicotyledons</taxon>
        <taxon>Gunneridae</taxon>
        <taxon>Pentapetalae</taxon>
        <taxon>rosids</taxon>
        <taxon>fabids</taxon>
        <taxon>Cucurbitales</taxon>
        <taxon>Cucurbitaceae</taxon>
        <taxon>Benincaseae</taxon>
        <taxon>Cucumis</taxon>
    </lineage>
</organism>
<accession>A0A0A0LU87</accession>
<keyword evidence="2" id="KW-1185">Reference proteome</keyword>
<name>A0A0A0LU87_CUCSA</name>
<reference evidence="1 2" key="2">
    <citation type="journal article" date="2009" name="PLoS ONE">
        <title>An integrated genetic and cytogenetic map of the cucumber genome.</title>
        <authorList>
            <person name="Ren Y."/>
            <person name="Zhang Z."/>
            <person name="Liu J."/>
            <person name="Staub J.E."/>
            <person name="Han Y."/>
            <person name="Cheng Z."/>
            <person name="Li X."/>
            <person name="Lu J."/>
            <person name="Miao H."/>
            <person name="Kang H."/>
            <person name="Xie B."/>
            <person name="Gu X."/>
            <person name="Wang X."/>
            <person name="Du Y."/>
            <person name="Jin W."/>
            <person name="Huang S."/>
        </authorList>
    </citation>
    <scope>NUCLEOTIDE SEQUENCE [LARGE SCALE GENOMIC DNA]</scope>
    <source>
        <strain evidence="2">cv. 9930</strain>
    </source>
</reference>
<sequence>MNEQPKENTWRSGILLCLARISSQDRRHETDLQIAATERRKKMECEKENRNGRKWKTLDQKSKARRFIGPRSEFVWFLLPVERESCTRGAIALAQLPVVQFSPR</sequence>
<protein>
    <submittedName>
        <fullName evidence="1">Uncharacterized protein</fullName>
    </submittedName>
</protein>
<reference evidence="1 2" key="4">
    <citation type="journal article" date="2011" name="BMC Genomics">
        <title>RNA-Seq improves annotation of protein-coding genes in the cucumber genome.</title>
        <authorList>
            <person name="Li Z."/>
            <person name="Zhang Z."/>
            <person name="Yan P."/>
            <person name="Huang S."/>
            <person name="Fei Z."/>
            <person name="Lin K."/>
        </authorList>
    </citation>
    <scope>NUCLEOTIDE SEQUENCE [LARGE SCALE GENOMIC DNA]</scope>
    <source>
        <strain evidence="2">cv. 9930</strain>
    </source>
</reference>
<dbReference type="Proteomes" id="UP000029981">
    <property type="component" value="Chromosome 1"/>
</dbReference>
<dbReference type="EMBL" id="CM002922">
    <property type="protein sequence ID" value="KGN64362.1"/>
    <property type="molecule type" value="Genomic_DNA"/>
</dbReference>
<proteinExistence type="predicted"/>
<reference evidence="1 2" key="1">
    <citation type="journal article" date="2009" name="Nat. Genet.">
        <title>The genome of the cucumber, Cucumis sativus L.</title>
        <authorList>
            <person name="Huang S."/>
            <person name="Li R."/>
            <person name="Zhang Z."/>
            <person name="Li L."/>
            <person name="Gu X."/>
            <person name="Fan W."/>
            <person name="Lucas W.J."/>
            <person name="Wang X."/>
            <person name="Xie B."/>
            <person name="Ni P."/>
            <person name="Ren Y."/>
            <person name="Zhu H."/>
            <person name="Li J."/>
            <person name="Lin K."/>
            <person name="Jin W."/>
            <person name="Fei Z."/>
            <person name="Li G."/>
            <person name="Staub J."/>
            <person name="Kilian A."/>
            <person name="van der Vossen E.A."/>
            <person name="Wu Y."/>
            <person name="Guo J."/>
            <person name="He J."/>
            <person name="Jia Z."/>
            <person name="Ren Y."/>
            <person name="Tian G."/>
            <person name="Lu Y."/>
            <person name="Ruan J."/>
            <person name="Qian W."/>
            <person name="Wang M."/>
            <person name="Huang Q."/>
            <person name="Li B."/>
            <person name="Xuan Z."/>
            <person name="Cao J."/>
            <person name="Asan"/>
            <person name="Wu Z."/>
            <person name="Zhang J."/>
            <person name="Cai Q."/>
            <person name="Bai Y."/>
            <person name="Zhao B."/>
            <person name="Han Y."/>
            <person name="Li Y."/>
            <person name="Li X."/>
            <person name="Wang S."/>
            <person name="Shi Q."/>
            <person name="Liu S."/>
            <person name="Cho W.K."/>
            <person name="Kim J.Y."/>
            <person name="Xu Y."/>
            <person name="Heller-Uszynska K."/>
            <person name="Miao H."/>
            <person name="Cheng Z."/>
            <person name="Zhang S."/>
            <person name="Wu J."/>
            <person name="Yang Y."/>
            <person name="Kang H."/>
            <person name="Li M."/>
            <person name="Liang H."/>
            <person name="Ren X."/>
            <person name="Shi Z."/>
            <person name="Wen M."/>
            <person name="Jian M."/>
            <person name="Yang H."/>
            <person name="Zhang G."/>
            <person name="Yang Z."/>
            <person name="Chen R."/>
            <person name="Liu S."/>
            <person name="Li J."/>
            <person name="Ma L."/>
            <person name="Liu H."/>
            <person name="Zhou Y."/>
            <person name="Zhao J."/>
            <person name="Fang X."/>
            <person name="Li G."/>
            <person name="Fang L."/>
            <person name="Li Y."/>
            <person name="Liu D."/>
            <person name="Zheng H."/>
            <person name="Zhang Y."/>
            <person name="Qin N."/>
            <person name="Li Z."/>
            <person name="Yang G."/>
            <person name="Yang S."/>
            <person name="Bolund L."/>
            <person name="Kristiansen K."/>
            <person name="Zheng H."/>
            <person name="Li S."/>
            <person name="Zhang X."/>
            <person name="Yang H."/>
            <person name="Wang J."/>
            <person name="Sun R."/>
            <person name="Zhang B."/>
            <person name="Jiang S."/>
            <person name="Wang J."/>
            <person name="Du Y."/>
            <person name="Li S."/>
        </authorList>
    </citation>
    <scope>NUCLEOTIDE SEQUENCE [LARGE SCALE GENOMIC DNA]</scope>
    <source>
        <strain evidence="2">cv. 9930</strain>
    </source>
</reference>
<gene>
    <name evidence="1" type="ORF">Csa_1G050010</name>
</gene>
<dbReference type="Gramene" id="KGN64362">
    <property type="protein sequence ID" value="KGN64362"/>
    <property type="gene ID" value="Csa_1G050010"/>
</dbReference>